<feature type="region of interest" description="Disordered" evidence="1">
    <location>
        <begin position="98"/>
        <end position="118"/>
    </location>
</feature>
<accession>A0A560ESN9</accession>
<feature type="region of interest" description="Disordered" evidence="1">
    <location>
        <begin position="203"/>
        <end position="223"/>
    </location>
</feature>
<proteinExistence type="predicted"/>
<evidence type="ECO:0000313" key="2">
    <source>
        <dbReference type="EMBL" id="TWB12376.1"/>
    </source>
</evidence>
<gene>
    <name evidence="2" type="ORF">FBZ89_12574</name>
</gene>
<dbReference type="Proteomes" id="UP000319859">
    <property type="component" value="Unassembled WGS sequence"/>
</dbReference>
<dbReference type="EMBL" id="VITN01000025">
    <property type="protein sequence ID" value="TWB12376.1"/>
    <property type="molecule type" value="Genomic_DNA"/>
</dbReference>
<organism evidence="2 3">
    <name type="scientific">Nitrospirillum amazonense</name>
    <dbReference type="NCBI Taxonomy" id="28077"/>
    <lineage>
        <taxon>Bacteria</taxon>
        <taxon>Pseudomonadati</taxon>
        <taxon>Pseudomonadota</taxon>
        <taxon>Alphaproteobacteria</taxon>
        <taxon>Rhodospirillales</taxon>
        <taxon>Azospirillaceae</taxon>
        <taxon>Nitrospirillum</taxon>
    </lineage>
</organism>
<feature type="region of interest" description="Disordered" evidence="1">
    <location>
        <begin position="1"/>
        <end position="82"/>
    </location>
</feature>
<feature type="compositionally biased region" description="Gly residues" evidence="1">
    <location>
        <begin position="203"/>
        <end position="221"/>
    </location>
</feature>
<feature type="compositionally biased region" description="Gly residues" evidence="1">
    <location>
        <begin position="98"/>
        <end position="108"/>
    </location>
</feature>
<sequence>MTQGAQRTGGGVDDGDAAGHPTHPDFARPPLGQAEHQRTAQGLGAGLRHQAGGPPGRGGDGQDPAQAGAHGGEPHPSGAVLGQGDDLVRHRLVMGVHQGDGGEGGGAGAPAHQAGDGADPQAAVIGAQQGANAVAGGGGGVPVAVRLPRHRASGIHMFQPRVGARPHAVAAITDHAQHAAARGQARRLREFLELPGGGIVARDGAGGGGYPQPAAGGGNQGGDDVARQAAGNAVLVLEGAEAIAVIAGQAALGAHPDEAVAVLRQGHGDGVGQAGLTADAAEEGGVQPLPPRRRRAGGGDKDQGRRRENGQDLS</sequence>
<protein>
    <submittedName>
        <fullName evidence="2">Uncharacterized protein</fullName>
    </submittedName>
</protein>
<evidence type="ECO:0000256" key="1">
    <source>
        <dbReference type="SAM" id="MobiDB-lite"/>
    </source>
</evidence>
<reference evidence="2 3" key="1">
    <citation type="submission" date="2019-06" db="EMBL/GenBank/DDBJ databases">
        <title>Genomic Encyclopedia of Type Strains, Phase IV (KMG-V): Genome sequencing to study the core and pangenomes of soil and plant-associated prokaryotes.</title>
        <authorList>
            <person name="Whitman W."/>
        </authorList>
    </citation>
    <scope>NUCLEOTIDE SEQUENCE [LARGE SCALE GENOMIC DNA]</scope>
    <source>
        <strain evidence="2 3">BR 11880</strain>
    </source>
</reference>
<feature type="region of interest" description="Disordered" evidence="1">
    <location>
        <begin position="271"/>
        <end position="314"/>
    </location>
</feature>
<comment type="caution">
    <text evidence="2">The sequence shown here is derived from an EMBL/GenBank/DDBJ whole genome shotgun (WGS) entry which is preliminary data.</text>
</comment>
<name>A0A560ESN9_9PROT</name>
<dbReference type="AlphaFoldDB" id="A0A560ESN9"/>
<feature type="compositionally biased region" description="Basic and acidic residues" evidence="1">
    <location>
        <begin position="297"/>
        <end position="314"/>
    </location>
</feature>
<evidence type="ECO:0000313" key="3">
    <source>
        <dbReference type="Proteomes" id="UP000319859"/>
    </source>
</evidence>
<feature type="compositionally biased region" description="Low complexity" evidence="1">
    <location>
        <begin position="109"/>
        <end position="118"/>
    </location>
</feature>